<name>A0A9P9DLL8_9HYPO</name>
<feature type="transmembrane region" description="Helical" evidence="7">
    <location>
        <begin position="158"/>
        <end position="179"/>
    </location>
</feature>
<accession>A0A9P9DLL8</accession>
<keyword evidence="5 7" id="KW-1133">Transmembrane helix</keyword>
<keyword evidence="10" id="KW-1185">Reference proteome</keyword>
<dbReference type="EMBL" id="JAGMUV010000024">
    <property type="protein sequence ID" value="KAH7121431.1"/>
    <property type="molecule type" value="Genomic_DNA"/>
</dbReference>
<dbReference type="Gene3D" id="1.20.1740.10">
    <property type="entry name" value="Amino acid/polyamine transporter I"/>
    <property type="match status" value="1"/>
</dbReference>
<evidence type="ECO:0000313" key="10">
    <source>
        <dbReference type="Proteomes" id="UP000738349"/>
    </source>
</evidence>
<dbReference type="GO" id="GO:0015171">
    <property type="term" value="F:amino acid transmembrane transporter activity"/>
    <property type="evidence" value="ECO:0007669"/>
    <property type="project" value="TreeGrafter"/>
</dbReference>
<proteinExistence type="predicted"/>
<comment type="subcellular location">
    <subcellularLocation>
        <location evidence="1">Membrane</location>
        <topology evidence="1">Multi-pass membrane protein</topology>
    </subcellularLocation>
</comment>
<dbReference type="PANTHER" id="PTHR43341:SF1">
    <property type="entry name" value="GENERAL AMINO-ACID PERMEASE GAP1"/>
    <property type="match status" value="1"/>
</dbReference>
<protein>
    <submittedName>
        <fullName evidence="9">Amino acid permease</fullName>
    </submittedName>
</protein>
<keyword evidence="6 7" id="KW-0472">Membrane</keyword>
<feature type="transmembrane region" description="Helical" evidence="7">
    <location>
        <begin position="71"/>
        <end position="95"/>
    </location>
</feature>
<evidence type="ECO:0000256" key="7">
    <source>
        <dbReference type="SAM" id="Phobius"/>
    </source>
</evidence>
<dbReference type="PANTHER" id="PTHR43341">
    <property type="entry name" value="AMINO ACID PERMEASE"/>
    <property type="match status" value="1"/>
</dbReference>
<organism evidence="9 10">
    <name type="scientific">Dactylonectria macrodidyma</name>
    <dbReference type="NCBI Taxonomy" id="307937"/>
    <lineage>
        <taxon>Eukaryota</taxon>
        <taxon>Fungi</taxon>
        <taxon>Dikarya</taxon>
        <taxon>Ascomycota</taxon>
        <taxon>Pezizomycotina</taxon>
        <taxon>Sordariomycetes</taxon>
        <taxon>Hypocreomycetidae</taxon>
        <taxon>Hypocreales</taxon>
        <taxon>Nectriaceae</taxon>
        <taxon>Dactylonectria</taxon>
    </lineage>
</organism>
<dbReference type="OrthoDB" id="3900342at2759"/>
<gene>
    <name evidence="9" type="ORF">EDB81DRAFT_913600</name>
</gene>
<keyword evidence="2" id="KW-0813">Transport</keyword>
<keyword evidence="4" id="KW-0029">Amino-acid transport</keyword>
<dbReference type="Proteomes" id="UP000738349">
    <property type="component" value="Unassembled WGS sequence"/>
</dbReference>
<reference evidence="9" key="1">
    <citation type="journal article" date="2021" name="Nat. Commun.">
        <title>Genetic determinants of endophytism in the Arabidopsis root mycobiome.</title>
        <authorList>
            <person name="Mesny F."/>
            <person name="Miyauchi S."/>
            <person name="Thiergart T."/>
            <person name="Pickel B."/>
            <person name="Atanasova L."/>
            <person name="Karlsson M."/>
            <person name="Huettel B."/>
            <person name="Barry K.W."/>
            <person name="Haridas S."/>
            <person name="Chen C."/>
            <person name="Bauer D."/>
            <person name="Andreopoulos W."/>
            <person name="Pangilinan J."/>
            <person name="LaButti K."/>
            <person name="Riley R."/>
            <person name="Lipzen A."/>
            <person name="Clum A."/>
            <person name="Drula E."/>
            <person name="Henrissat B."/>
            <person name="Kohler A."/>
            <person name="Grigoriev I.V."/>
            <person name="Martin F.M."/>
            <person name="Hacquard S."/>
        </authorList>
    </citation>
    <scope>NUCLEOTIDE SEQUENCE</scope>
    <source>
        <strain evidence="9">MPI-CAGE-AT-0147</strain>
    </source>
</reference>
<feature type="transmembrane region" description="Helical" evidence="7">
    <location>
        <begin position="116"/>
        <end position="138"/>
    </location>
</feature>
<evidence type="ECO:0000256" key="5">
    <source>
        <dbReference type="ARBA" id="ARBA00022989"/>
    </source>
</evidence>
<dbReference type="InterPro" id="IPR050524">
    <property type="entry name" value="APC_YAT"/>
</dbReference>
<sequence>MNCIILIAVISVGNSAVYGSSRTLLAVAEQSHAPQIFCYIDRQGQPLAAITLGCMIGLLAFLEDLQQTAVIFTWLLSISSLCMLFTWGSICLCHIRFRKAWAYAAYPLEQLPFRSAVGTTGSWVGLAGFAVILLAQIWIRIWPLHVSTMSPSDRAWHFFLRVMALPFILNFYSAHKWWFRTQFVRAAKMDITTGRRVYRILC</sequence>
<comment type="caution">
    <text evidence="9">The sequence shown here is derived from an EMBL/GenBank/DDBJ whole genome shotgun (WGS) entry which is preliminary data.</text>
</comment>
<dbReference type="InterPro" id="IPR004841">
    <property type="entry name" value="AA-permease/SLC12A_dom"/>
</dbReference>
<evidence type="ECO:0000256" key="6">
    <source>
        <dbReference type="ARBA" id="ARBA00023136"/>
    </source>
</evidence>
<dbReference type="AlphaFoldDB" id="A0A9P9DLL8"/>
<evidence type="ECO:0000313" key="9">
    <source>
        <dbReference type="EMBL" id="KAH7121431.1"/>
    </source>
</evidence>
<dbReference type="GO" id="GO:0016020">
    <property type="term" value="C:membrane"/>
    <property type="evidence" value="ECO:0007669"/>
    <property type="project" value="UniProtKB-SubCell"/>
</dbReference>
<evidence type="ECO:0000259" key="8">
    <source>
        <dbReference type="Pfam" id="PF00324"/>
    </source>
</evidence>
<keyword evidence="3 7" id="KW-0812">Transmembrane</keyword>
<feature type="domain" description="Amino acid permease/ SLC12A" evidence="8">
    <location>
        <begin position="1"/>
        <end position="184"/>
    </location>
</feature>
<evidence type="ECO:0000256" key="1">
    <source>
        <dbReference type="ARBA" id="ARBA00004141"/>
    </source>
</evidence>
<evidence type="ECO:0000256" key="3">
    <source>
        <dbReference type="ARBA" id="ARBA00022692"/>
    </source>
</evidence>
<evidence type="ECO:0000256" key="2">
    <source>
        <dbReference type="ARBA" id="ARBA00022448"/>
    </source>
</evidence>
<dbReference type="Pfam" id="PF00324">
    <property type="entry name" value="AA_permease"/>
    <property type="match status" value="1"/>
</dbReference>
<evidence type="ECO:0000256" key="4">
    <source>
        <dbReference type="ARBA" id="ARBA00022970"/>
    </source>
</evidence>